<evidence type="ECO:0000313" key="2">
    <source>
        <dbReference type="Proteomes" id="UP001281147"/>
    </source>
</evidence>
<dbReference type="EMBL" id="JAUTXU010000060">
    <property type="protein sequence ID" value="KAK3713740.1"/>
    <property type="molecule type" value="Genomic_DNA"/>
</dbReference>
<organism evidence="1 2">
    <name type="scientific">Vermiconidia calcicola</name>
    <dbReference type="NCBI Taxonomy" id="1690605"/>
    <lineage>
        <taxon>Eukaryota</taxon>
        <taxon>Fungi</taxon>
        <taxon>Dikarya</taxon>
        <taxon>Ascomycota</taxon>
        <taxon>Pezizomycotina</taxon>
        <taxon>Dothideomycetes</taxon>
        <taxon>Dothideomycetidae</taxon>
        <taxon>Mycosphaerellales</taxon>
        <taxon>Extremaceae</taxon>
        <taxon>Vermiconidia</taxon>
    </lineage>
</organism>
<keyword evidence="2" id="KW-1185">Reference proteome</keyword>
<proteinExistence type="predicted"/>
<sequence length="267" mass="29738">MEFPIIDIAALDEPESQVAIAQQITEASRTWGFLLLKNHPIPVNDIDERYPPDEKTLWPINDNYIGYNHPLSDARKDDKASMWLSGKPGSLAQNQDALPPFWRDHIEKGEAFKHSCHDLITQLLVCFALAMDLPDRNFFAKAHAEDAGMATIFAFCAIRRGRTCPGLEVESPTGDALAFWSGSRLKATKHRVTFDTVRHDTERLTMAYFVAASPDNVLQPIKADNPEEQMDTYEANGVRIKAGITVGEYGRMIMENIYGAGVAQTAG</sequence>
<comment type="caution">
    <text evidence="1">The sequence shown here is derived from an EMBL/GenBank/DDBJ whole genome shotgun (WGS) entry which is preliminary data.</text>
</comment>
<accession>A0ACC3NB27</accession>
<protein>
    <submittedName>
        <fullName evidence="1">Uncharacterized protein</fullName>
    </submittedName>
</protein>
<dbReference type="Proteomes" id="UP001281147">
    <property type="component" value="Unassembled WGS sequence"/>
</dbReference>
<evidence type="ECO:0000313" key="1">
    <source>
        <dbReference type="EMBL" id="KAK3713740.1"/>
    </source>
</evidence>
<gene>
    <name evidence="1" type="ORF">LTR37_008226</name>
</gene>
<name>A0ACC3NB27_9PEZI</name>
<reference evidence="1" key="1">
    <citation type="submission" date="2023-07" db="EMBL/GenBank/DDBJ databases">
        <title>Black Yeasts Isolated from many extreme environments.</title>
        <authorList>
            <person name="Coleine C."/>
            <person name="Stajich J.E."/>
            <person name="Selbmann L."/>
        </authorList>
    </citation>
    <scope>NUCLEOTIDE SEQUENCE</scope>
    <source>
        <strain evidence="1">CCFEE 5714</strain>
    </source>
</reference>